<dbReference type="EMBL" id="CP014924">
    <property type="protein sequence ID" value="ANZ66777.1"/>
    <property type="molecule type" value="Genomic_DNA"/>
</dbReference>
<evidence type="ECO:0000259" key="4">
    <source>
        <dbReference type="PROSITE" id="PS50943"/>
    </source>
</evidence>
<keyword evidence="3" id="KW-0804">Transcription</keyword>
<name>A0A1B2IXL1_9LACO</name>
<keyword evidence="2" id="KW-0238">DNA-binding</keyword>
<evidence type="ECO:0000256" key="1">
    <source>
        <dbReference type="ARBA" id="ARBA00023015"/>
    </source>
</evidence>
<dbReference type="RefSeq" id="WP_054711883.1">
    <property type="nucleotide sequence ID" value="NZ_CP014912.1"/>
</dbReference>
<dbReference type="STRING" id="240427.AYR62_12030"/>
<gene>
    <name evidence="5" type="ORF">AYR63_06275</name>
</gene>
<evidence type="ECO:0000256" key="2">
    <source>
        <dbReference type="ARBA" id="ARBA00023125"/>
    </source>
</evidence>
<evidence type="ECO:0000256" key="3">
    <source>
        <dbReference type="ARBA" id="ARBA00023163"/>
    </source>
</evidence>
<reference evidence="5 6" key="1">
    <citation type="submission" date="2016-03" db="EMBL/GenBank/DDBJ databases">
        <title>Pediococcus and Lactobacillus from brewery environment - whole genome sequencing and assembly.</title>
        <authorList>
            <person name="Behr J."/>
            <person name="Geissler A.J."/>
            <person name="Vogel R.F."/>
        </authorList>
    </citation>
    <scope>NUCLEOTIDE SEQUENCE [LARGE SCALE GENOMIC DNA]</scope>
    <source>
        <strain evidence="5 6">TMW 1.1995</strain>
    </source>
</reference>
<dbReference type="InterPro" id="IPR001387">
    <property type="entry name" value="Cro/C1-type_HTH"/>
</dbReference>
<dbReference type="SUPFAM" id="SSF47413">
    <property type="entry name" value="lambda repressor-like DNA-binding domains"/>
    <property type="match status" value="1"/>
</dbReference>
<dbReference type="Gene3D" id="1.10.260.40">
    <property type="entry name" value="lambda repressor-like DNA-binding domains"/>
    <property type="match status" value="1"/>
</dbReference>
<dbReference type="AlphaFoldDB" id="A0A1B2IXL1"/>
<dbReference type="Proteomes" id="UP000093267">
    <property type="component" value="Chromosome"/>
</dbReference>
<dbReference type="OrthoDB" id="9813152at2"/>
<organism evidence="5 6">
    <name type="scientific">Secundilactobacillus paracollinoides</name>
    <dbReference type="NCBI Taxonomy" id="240427"/>
    <lineage>
        <taxon>Bacteria</taxon>
        <taxon>Bacillati</taxon>
        <taxon>Bacillota</taxon>
        <taxon>Bacilli</taxon>
        <taxon>Lactobacillales</taxon>
        <taxon>Lactobacillaceae</taxon>
        <taxon>Secundilactobacillus</taxon>
    </lineage>
</organism>
<dbReference type="InterPro" id="IPR052359">
    <property type="entry name" value="HTH-type_reg/antitoxin"/>
</dbReference>
<evidence type="ECO:0000313" key="5">
    <source>
        <dbReference type="EMBL" id="ANZ66777.1"/>
    </source>
</evidence>
<accession>A0A1B2IXL1</accession>
<protein>
    <recommendedName>
        <fullName evidence="4">HTH cro/C1-type domain-containing protein</fullName>
    </recommendedName>
</protein>
<proteinExistence type="predicted"/>
<dbReference type="PANTHER" id="PTHR36511">
    <property type="entry name" value="MERR FAMILY BACTERIAL REGULATORY PROTEIN"/>
    <property type="match status" value="1"/>
</dbReference>
<dbReference type="CDD" id="cd00093">
    <property type="entry name" value="HTH_XRE"/>
    <property type="match status" value="1"/>
</dbReference>
<dbReference type="KEGG" id="lpd:AYR62_12030"/>
<dbReference type="InterPro" id="IPR010982">
    <property type="entry name" value="Lambda_DNA-bd_dom_sf"/>
</dbReference>
<dbReference type="GO" id="GO:0003677">
    <property type="term" value="F:DNA binding"/>
    <property type="evidence" value="ECO:0007669"/>
    <property type="project" value="UniProtKB-KW"/>
</dbReference>
<feature type="domain" description="HTH cro/C1-type" evidence="4">
    <location>
        <begin position="45"/>
        <end position="98"/>
    </location>
</feature>
<sequence length="107" mass="12369">MTHKSDIEKSLEEFEAELRGEPNHVITNTIVLENVEIPDYSPKSITAIRKKTHATQEDFAWIMGIRKRTVISWETGKTKPRGSARRLLQLLKDQPTALDHILHRQID</sequence>
<dbReference type="PROSITE" id="PS50943">
    <property type="entry name" value="HTH_CROC1"/>
    <property type="match status" value="1"/>
</dbReference>
<dbReference type="PANTHER" id="PTHR36511:SF4">
    <property type="entry name" value="ANTITOXIN MQSA"/>
    <property type="match status" value="1"/>
</dbReference>
<keyword evidence="6" id="KW-1185">Reference proteome</keyword>
<evidence type="ECO:0000313" key="6">
    <source>
        <dbReference type="Proteomes" id="UP000093267"/>
    </source>
</evidence>
<keyword evidence="1" id="KW-0805">Transcription regulation</keyword>